<evidence type="ECO:0000313" key="2">
    <source>
        <dbReference type="EMBL" id="RRT37014.1"/>
    </source>
</evidence>
<name>A0A426XC33_ENSVE</name>
<reference evidence="2 3" key="1">
    <citation type="journal article" date="2014" name="Agronomy (Basel)">
        <title>A Draft Genome Sequence for Ensete ventricosum, the Drought-Tolerant Tree Against Hunger.</title>
        <authorList>
            <person name="Harrison J."/>
            <person name="Moore K.A."/>
            <person name="Paszkiewicz K."/>
            <person name="Jones T."/>
            <person name="Grant M."/>
            <person name="Ambacheew D."/>
            <person name="Muzemil S."/>
            <person name="Studholme D.J."/>
        </authorList>
    </citation>
    <scope>NUCLEOTIDE SEQUENCE [LARGE SCALE GENOMIC DNA]</scope>
</reference>
<sequence>YKSGTPKALRGSLSDSGTLTLPLYFNRKKEEKALTPKLRTSDFTSIDPNLIVGRTSPRTHHLRGLVLQEQPSEARRTHIKVTTGASTHTDLGLPSVESLSCSWLEPRCADPLDAMEDTQYLALEGGPPMSQEHSMPVNPGEDAPPTTQPTSGGAYRPLFLLPSFEEGNIHSHTQGRYWSLLNDSGLSPPPHFKGLPNRCHNMSGFPDDSPRNRPRMVPPSSIHSFNQLAMELEGNFLSSARPKPTVASLLGIR</sequence>
<comment type="caution">
    <text evidence="2">The sequence shown here is derived from an EMBL/GenBank/DDBJ whole genome shotgun (WGS) entry which is preliminary data.</text>
</comment>
<protein>
    <submittedName>
        <fullName evidence="2">Uncharacterized protein</fullName>
    </submittedName>
</protein>
<dbReference type="AlphaFoldDB" id="A0A426XC33"/>
<organism evidence="2 3">
    <name type="scientific">Ensete ventricosum</name>
    <name type="common">Abyssinian banana</name>
    <name type="synonym">Musa ensete</name>
    <dbReference type="NCBI Taxonomy" id="4639"/>
    <lineage>
        <taxon>Eukaryota</taxon>
        <taxon>Viridiplantae</taxon>
        <taxon>Streptophyta</taxon>
        <taxon>Embryophyta</taxon>
        <taxon>Tracheophyta</taxon>
        <taxon>Spermatophyta</taxon>
        <taxon>Magnoliopsida</taxon>
        <taxon>Liliopsida</taxon>
        <taxon>Zingiberales</taxon>
        <taxon>Musaceae</taxon>
        <taxon>Ensete</taxon>
    </lineage>
</organism>
<evidence type="ECO:0000256" key="1">
    <source>
        <dbReference type="SAM" id="MobiDB-lite"/>
    </source>
</evidence>
<dbReference type="Proteomes" id="UP000287651">
    <property type="component" value="Unassembled WGS sequence"/>
</dbReference>
<gene>
    <name evidence="2" type="ORF">B296_00035068</name>
</gene>
<dbReference type="EMBL" id="AMZH03022798">
    <property type="protein sequence ID" value="RRT37014.1"/>
    <property type="molecule type" value="Genomic_DNA"/>
</dbReference>
<proteinExistence type="predicted"/>
<feature type="region of interest" description="Disordered" evidence="1">
    <location>
        <begin position="123"/>
        <end position="154"/>
    </location>
</feature>
<feature type="non-terminal residue" evidence="2">
    <location>
        <position position="1"/>
    </location>
</feature>
<accession>A0A426XC33</accession>
<evidence type="ECO:0000313" key="3">
    <source>
        <dbReference type="Proteomes" id="UP000287651"/>
    </source>
</evidence>